<proteinExistence type="predicted"/>
<accession>A0A1Y5I9I0</accession>
<dbReference type="GO" id="GO:0005634">
    <property type="term" value="C:nucleus"/>
    <property type="evidence" value="ECO:0007669"/>
    <property type="project" value="TreeGrafter"/>
</dbReference>
<dbReference type="EMBL" id="CAID01000003">
    <property type="protein sequence ID" value="CAL52856.1"/>
    <property type="molecule type" value="Genomic_DNA"/>
</dbReference>
<reference evidence="2" key="2">
    <citation type="journal article" date="2014" name="BMC Genomics">
        <title>An improved genome of the model marine alga Ostreococcus tauri unfolds by assessing Illumina de novo assemblies.</title>
        <authorList>
            <person name="Blanc-Mathieu R."/>
            <person name="Verhelst B."/>
            <person name="Derelle E."/>
            <person name="Rombauts S."/>
            <person name="Bouget F.Y."/>
            <person name="Carre I."/>
            <person name="Chateau A."/>
            <person name="Eyre-Walker A."/>
            <person name="Grimsley N."/>
            <person name="Moreau H."/>
            <person name="Piegu B."/>
            <person name="Rivals E."/>
            <person name="Schackwitz W."/>
            <person name="Van de Peer Y."/>
            <person name="Piganeau G."/>
        </authorList>
    </citation>
    <scope>NUCLEOTIDE SEQUENCE</scope>
    <source>
        <strain evidence="2">RCC4221</strain>
    </source>
</reference>
<accession>Q01CU7</accession>
<gene>
    <name evidence="3" type="ORF">BE221DRAFT_193911</name>
    <name evidence="2" type="ORF">OT_ostta03g02060</name>
</gene>
<dbReference type="InParanoid" id="Q01CU7"/>
<evidence type="ECO:0000256" key="1">
    <source>
        <dbReference type="SAM" id="MobiDB-lite"/>
    </source>
</evidence>
<dbReference type="PANTHER" id="PTHR15657">
    <property type="entry name" value="THYROID TRANSCRIPTION FACTOR 1-ASSOCIATED PROTEIN 26"/>
    <property type="match status" value="1"/>
</dbReference>
<dbReference type="InterPro" id="IPR013730">
    <property type="entry name" value="Fyv7/TAP26"/>
</dbReference>
<feature type="compositionally biased region" description="Basic and acidic residues" evidence="1">
    <location>
        <begin position="112"/>
        <end position="124"/>
    </location>
</feature>
<feature type="compositionally biased region" description="Basic and acidic residues" evidence="1">
    <location>
        <begin position="47"/>
        <end position="96"/>
    </location>
</feature>
<dbReference type="Proteomes" id="UP000009170">
    <property type="component" value="Unassembled WGS sequence"/>
</dbReference>
<evidence type="ECO:0000313" key="3">
    <source>
        <dbReference type="EMBL" id="OUS43812.1"/>
    </source>
</evidence>
<dbReference type="Pfam" id="PF08524">
    <property type="entry name" value="rRNA_processing"/>
    <property type="match status" value="1"/>
</dbReference>
<feature type="region of interest" description="Disordered" evidence="1">
    <location>
        <begin position="47"/>
        <end position="225"/>
    </location>
</feature>
<sequence length="225" mass="26053">MAATRDEENEKFGRSRKRPDALRRTEMRRNGREALSIGRFIKARQSTYDKRERIKQNRAEGAARKARYERLQKKLGTKIEREEGFDPEAYERRLAAIDDPTLGVGAGPSGRGRTDGDARAAMRDADDEDDDDDAPEEQRGGSEKKKKKMKMSVYEKQQAAREQRDADRKAFLETKAKRDETLREQRDKRQNKKNLMRKKNKRGQPVMKHRVQSILDKLSSEIGSS</sequence>
<dbReference type="GeneID" id="9833753"/>
<feature type="compositionally biased region" description="Basic residues" evidence="1">
    <location>
        <begin position="189"/>
        <end position="211"/>
    </location>
</feature>
<dbReference type="OMA" id="RFIKARQ"/>
<protein>
    <submittedName>
        <fullName evidence="2">rRNA processing</fullName>
    </submittedName>
</protein>
<evidence type="ECO:0000313" key="4">
    <source>
        <dbReference type="Proteomes" id="UP000009170"/>
    </source>
</evidence>
<dbReference type="PANTHER" id="PTHR15657:SF1">
    <property type="entry name" value="THYROID TRANSCRIPTION FACTOR 1-ASSOCIATED PROTEIN 26"/>
    <property type="match status" value="1"/>
</dbReference>
<reference evidence="3" key="3">
    <citation type="submission" date="2017-04" db="EMBL/GenBank/DDBJ databases">
        <title>Population genomics of picophytoplankton unveils novel chromosome hypervariability.</title>
        <authorList>
            <consortium name="DOE Joint Genome Institute"/>
            <person name="Blanc-Mathieu R."/>
            <person name="Krasovec M."/>
            <person name="Hebrard M."/>
            <person name="Yau S."/>
            <person name="Desgranges E."/>
            <person name="Martin J."/>
            <person name="Schackwitz W."/>
            <person name="Kuo A."/>
            <person name="Salin G."/>
            <person name="Donnadieu C."/>
            <person name="Desdevises Y."/>
            <person name="Sanchez-Ferandin S."/>
            <person name="Moreau H."/>
            <person name="Rivals E."/>
            <person name="Grigoriev I.V."/>
            <person name="Grimsley N."/>
            <person name="Eyre-Walker A."/>
            <person name="Piganeau G."/>
        </authorList>
    </citation>
    <scope>NUCLEOTIDE SEQUENCE [LARGE SCALE GENOMIC DNA]</scope>
    <source>
        <strain evidence="3">RCC 1115</strain>
    </source>
</reference>
<keyword evidence="4" id="KW-1185">Reference proteome</keyword>
<dbReference type="RefSeq" id="XP_003078116.1">
    <property type="nucleotide sequence ID" value="XM_003078068.1"/>
</dbReference>
<feature type="region of interest" description="Disordered" evidence="1">
    <location>
        <begin position="1"/>
        <end position="30"/>
    </location>
</feature>
<reference evidence="2 4" key="1">
    <citation type="journal article" date="2006" name="Proc. Natl. Acad. Sci. U.S.A.">
        <title>Genome analysis of the smallest free-living eukaryote Ostreococcus tauri unveils many unique features.</title>
        <authorList>
            <person name="Derelle E."/>
            <person name="Ferraz C."/>
            <person name="Rombauts S."/>
            <person name="Rouze P."/>
            <person name="Worden A.Z."/>
            <person name="Robbens S."/>
            <person name="Partensky F."/>
            <person name="Degroeve S."/>
            <person name="Echeynie S."/>
            <person name="Cooke R."/>
            <person name="Saeys Y."/>
            <person name="Wuyts J."/>
            <person name="Jabbari K."/>
            <person name="Bowler C."/>
            <person name="Panaud O."/>
            <person name="Piegu B."/>
            <person name="Ball S.G."/>
            <person name="Ral J.-P."/>
            <person name="Bouget F.-Y."/>
            <person name="Piganeau G."/>
            <person name="De Baets B."/>
            <person name="Picard A."/>
            <person name="Delseny M."/>
            <person name="Demaille J."/>
            <person name="Van de Peer Y."/>
            <person name="Moreau H."/>
        </authorList>
    </citation>
    <scope>NUCLEOTIDE SEQUENCE [LARGE SCALE GENOMIC DNA]</scope>
    <source>
        <strain evidence="2 4">OTTH0595</strain>
    </source>
</reference>
<feature type="compositionally biased region" description="Basic and acidic residues" evidence="1">
    <location>
        <begin position="158"/>
        <end position="188"/>
    </location>
</feature>
<feature type="compositionally biased region" description="Acidic residues" evidence="1">
    <location>
        <begin position="125"/>
        <end position="135"/>
    </location>
</feature>
<dbReference type="EMBL" id="KZ155826">
    <property type="protein sequence ID" value="OUS43812.1"/>
    <property type="molecule type" value="Genomic_DNA"/>
</dbReference>
<dbReference type="OrthoDB" id="515882at2759"/>
<dbReference type="KEGG" id="ota:OT_ostta03g02060"/>
<dbReference type="Proteomes" id="UP000195557">
    <property type="component" value="Unassembled WGS sequence"/>
</dbReference>
<evidence type="ECO:0000313" key="2">
    <source>
        <dbReference type="EMBL" id="CAL52856.1"/>
    </source>
</evidence>
<dbReference type="AlphaFoldDB" id="Q01CU7"/>
<name>Q01CU7_OSTTA</name>
<accession>A0A454XST2</accession>
<organism evidence="2 4">
    <name type="scientific">Ostreococcus tauri</name>
    <name type="common">Marine green alga</name>
    <dbReference type="NCBI Taxonomy" id="70448"/>
    <lineage>
        <taxon>Eukaryota</taxon>
        <taxon>Viridiplantae</taxon>
        <taxon>Chlorophyta</taxon>
        <taxon>Mamiellophyceae</taxon>
        <taxon>Mamiellales</taxon>
        <taxon>Bathycoccaceae</taxon>
        <taxon>Ostreococcus</taxon>
    </lineage>
</organism>